<accession>A0A4U0TPD4</accession>
<keyword evidence="4" id="KW-1185">Reference proteome</keyword>
<reference evidence="3 4" key="1">
    <citation type="submission" date="2017-03" db="EMBL/GenBank/DDBJ databases">
        <title>Genomes of endolithic fungi from Antarctica.</title>
        <authorList>
            <person name="Coleine C."/>
            <person name="Masonjones S."/>
            <person name="Stajich J.E."/>
        </authorList>
    </citation>
    <scope>NUCLEOTIDE SEQUENCE [LARGE SCALE GENOMIC DNA]</scope>
    <source>
        <strain evidence="3 4">CCFEE 6315</strain>
    </source>
</reference>
<evidence type="ECO:0000256" key="1">
    <source>
        <dbReference type="SAM" id="Coils"/>
    </source>
</evidence>
<dbReference type="AlphaFoldDB" id="A0A4U0TPD4"/>
<organism evidence="3 4">
    <name type="scientific">Salinomyces thailandicus</name>
    <dbReference type="NCBI Taxonomy" id="706561"/>
    <lineage>
        <taxon>Eukaryota</taxon>
        <taxon>Fungi</taxon>
        <taxon>Dikarya</taxon>
        <taxon>Ascomycota</taxon>
        <taxon>Pezizomycotina</taxon>
        <taxon>Dothideomycetes</taxon>
        <taxon>Dothideomycetidae</taxon>
        <taxon>Mycosphaerellales</taxon>
        <taxon>Teratosphaeriaceae</taxon>
        <taxon>Salinomyces</taxon>
    </lineage>
</organism>
<evidence type="ECO:0000256" key="2">
    <source>
        <dbReference type="SAM" id="MobiDB-lite"/>
    </source>
</evidence>
<sequence>MLSFWSSSNGAPQNLVVDIRIGSEEHLSVDAKLASVHAGLFRETLQEQRNRGWWPGRTNSDEPCTIELIGFVRSAWTAWTNHIHGKNLVDNTNAHVDLLQQLVSAVKLGRRIDDPVFTKAAHATLTALADEDSILGPPSLVDSLLTSIGSDDIPIAACRVIAQIAVDEVRGLGNDRQTETGASRQSYEIQRLYRAYTELERNKTAERERRLSAQMELDLTRMQNVELEQKKEAKEKESSRLQVQLFKQELKYKREVERLQGLLRREVDLHMESVAGQEVDVSDAGSARYGTEDIDAMGAADQEPTASDTSSLGPMADAVSGTIAPPIASAAGEKQKRKRTKLSSDGTALTSKKRAHSPPAAARPVPSTSLANVRISSPGKAANTGGPHDVVDIIRRLQQLDEDQG</sequence>
<proteinExistence type="predicted"/>
<protein>
    <submittedName>
        <fullName evidence="3">Uncharacterized protein</fullName>
    </submittedName>
</protein>
<gene>
    <name evidence="3" type="ORF">B0A50_06437</name>
</gene>
<name>A0A4U0TPD4_9PEZI</name>
<feature type="coiled-coil region" evidence="1">
    <location>
        <begin position="189"/>
        <end position="244"/>
    </location>
</feature>
<feature type="compositionally biased region" description="Polar residues" evidence="2">
    <location>
        <begin position="366"/>
        <end position="375"/>
    </location>
</feature>
<dbReference type="Proteomes" id="UP000308549">
    <property type="component" value="Unassembled WGS sequence"/>
</dbReference>
<evidence type="ECO:0000313" key="3">
    <source>
        <dbReference type="EMBL" id="TKA23931.1"/>
    </source>
</evidence>
<feature type="region of interest" description="Disordered" evidence="2">
    <location>
        <begin position="299"/>
        <end position="389"/>
    </location>
</feature>
<keyword evidence="1" id="KW-0175">Coiled coil</keyword>
<dbReference type="EMBL" id="NAJL01000049">
    <property type="protein sequence ID" value="TKA23931.1"/>
    <property type="molecule type" value="Genomic_DNA"/>
</dbReference>
<comment type="caution">
    <text evidence="3">The sequence shown here is derived from an EMBL/GenBank/DDBJ whole genome shotgun (WGS) entry which is preliminary data.</text>
</comment>
<evidence type="ECO:0000313" key="4">
    <source>
        <dbReference type="Proteomes" id="UP000308549"/>
    </source>
</evidence>